<dbReference type="Gene3D" id="3.40.1000.10">
    <property type="entry name" value="Mog1/PsbP, alpha/beta/alpha sandwich"/>
    <property type="match status" value="1"/>
</dbReference>
<accession>A0ABU4FFX6</accession>
<dbReference type="Proteomes" id="UP001187346">
    <property type="component" value="Unassembled WGS sequence"/>
</dbReference>
<evidence type="ECO:0000313" key="1">
    <source>
        <dbReference type="EMBL" id="MDV7219506.1"/>
    </source>
</evidence>
<name>A0ABU4FFX6_9ACTN</name>
<sequence>MSTSVPIPIEFDLPEGWRAAPPDEVGAPGASFVAVHLPSDAGFTANITIDGEYRPDTATLPEIADESVAHMSQAVTSVMVTDRRETGSVDAPGFTQTLAFSAIVDGRSRDLVQSQAYLSLLDVDNPHRRVVIRLVLTSTASQHPAVLDDFKDFLRTVRPSDGTTS</sequence>
<organism evidence="1 2">
    <name type="scientific">Streptomyces prunicolor</name>
    <dbReference type="NCBI Taxonomy" id="67348"/>
    <lineage>
        <taxon>Bacteria</taxon>
        <taxon>Bacillati</taxon>
        <taxon>Actinomycetota</taxon>
        <taxon>Actinomycetes</taxon>
        <taxon>Kitasatosporales</taxon>
        <taxon>Streptomycetaceae</taxon>
        <taxon>Streptomyces</taxon>
    </lineage>
</organism>
<evidence type="ECO:0008006" key="3">
    <source>
        <dbReference type="Google" id="ProtNLM"/>
    </source>
</evidence>
<protein>
    <recommendedName>
        <fullName evidence="3">DUF1795 domain-containing protein</fullName>
    </recommendedName>
</protein>
<gene>
    <name evidence="1" type="ORF">R5A26_26560</name>
</gene>
<comment type="caution">
    <text evidence="1">The sequence shown here is derived from an EMBL/GenBank/DDBJ whole genome shotgun (WGS) entry which is preliminary data.</text>
</comment>
<dbReference type="EMBL" id="JAWMAJ010000096">
    <property type="protein sequence ID" value="MDV7219506.1"/>
    <property type="molecule type" value="Genomic_DNA"/>
</dbReference>
<reference evidence="1 2" key="1">
    <citation type="submission" date="2023-10" db="EMBL/GenBank/DDBJ databases">
        <title>Characterization of rhizosphere-enriched actinobacteria from wheat plants lab-grown on chernevaya soil.</title>
        <authorList>
            <person name="Tikhonova E.N."/>
            <person name="Konopkin A."/>
            <person name="Kravchenko I.K."/>
        </authorList>
    </citation>
    <scope>NUCLEOTIDE SEQUENCE [LARGE SCALE GENOMIC DNA]</scope>
    <source>
        <strain evidence="1 2">RR29</strain>
    </source>
</reference>
<proteinExistence type="predicted"/>
<keyword evidence="2" id="KW-1185">Reference proteome</keyword>
<evidence type="ECO:0000313" key="2">
    <source>
        <dbReference type="Proteomes" id="UP001187346"/>
    </source>
</evidence>
<dbReference type="RefSeq" id="WP_317773410.1">
    <property type="nucleotide sequence ID" value="NZ_JAWMAJ010000096.1"/>
</dbReference>